<accession>A0A2S5G9D5</accession>
<comment type="catalytic activity">
    <reaction evidence="1">
        <text>a 4-O-methyl-thymidine in DNA + L-cysteinyl-[protein] = a thymidine in DNA + S-methyl-L-cysteinyl-[protein]</text>
        <dbReference type="Rhea" id="RHEA:53428"/>
        <dbReference type="Rhea" id="RHEA-COMP:10131"/>
        <dbReference type="Rhea" id="RHEA-COMP:10132"/>
        <dbReference type="Rhea" id="RHEA-COMP:13555"/>
        <dbReference type="Rhea" id="RHEA-COMP:13556"/>
        <dbReference type="ChEBI" id="CHEBI:29950"/>
        <dbReference type="ChEBI" id="CHEBI:82612"/>
        <dbReference type="ChEBI" id="CHEBI:137386"/>
        <dbReference type="ChEBI" id="CHEBI:137387"/>
        <dbReference type="EC" id="2.1.1.63"/>
    </reaction>
</comment>
<comment type="catalytic activity">
    <reaction evidence="8">
        <text>a 6-O-methyl-2'-deoxyguanosine in DNA + L-cysteinyl-[protein] = S-methyl-L-cysteinyl-[protein] + a 2'-deoxyguanosine in DNA</text>
        <dbReference type="Rhea" id="RHEA:24000"/>
        <dbReference type="Rhea" id="RHEA-COMP:10131"/>
        <dbReference type="Rhea" id="RHEA-COMP:10132"/>
        <dbReference type="Rhea" id="RHEA-COMP:11367"/>
        <dbReference type="Rhea" id="RHEA-COMP:11368"/>
        <dbReference type="ChEBI" id="CHEBI:29950"/>
        <dbReference type="ChEBI" id="CHEBI:82612"/>
        <dbReference type="ChEBI" id="CHEBI:85445"/>
        <dbReference type="ChEBI" id="CHEBI:85448"/>
        <dbReference type="EC" id="2.1.1.63"/>
    </reaction>
</comment>
<evidence type="ECO:0000256" key="7">
    <source>
        <dbReference type="ARBA" id="ARBA00023204"/>
    </source>
</evidence>
<gene>
    <name evidence="11" type="ORF">C4B60_13775</name>
</gene>
<feature type="domain" description="Methylguanine DNA methyltransferase ribonuclease-like" evidence="10">
    <location>
        <begin position="5"/>
        <end position="66"/>
    </location>
</feature>
<dbReference type="Gene3D" id="3.30.160.70">
    <property type="entry name" value="Methylated DNA-protein cysteine methyltransferase domain"/>
    <property type="match status" value="1"/>
</dbReference>
<dbReference type="Gene3D" id="1.10.10.10">
    <property type="entry name" value="Winged helix-like DNA-binding domain superfamily/Winged helix DNA-binding domain"/>
    <property type="match status" value="1"/>
</dbReference>
<evidence type="ECO:0000313" key="12">
    <source>
        <dbReference type="Proteomes" id="UP000239047"/>
    </source>
</evidence>
<feature type="domain" description="Methylated-DNA-[protein]-cysteine S-methyltransferase DNA binding" evidence="9">
    <location>
        <begin position="72"/>
        <end position="151"/>
    </location>
</feature>
<dbReference type="GO" id="GO:0003908">
    <property type="term" value="F:methylated-DNA-[protein]-cysteine S-methyltransferase activity"/>
    <property type="evidence" value="ECO:0007669"/>
    <property type="project" value="UniProtKB-EC"/>
</dbReference>
<dbReference type="AlphaFoldDB" id="A0A2S5G9D5"/>
<dbReference type="PANTHER" id="PTHR10815:SF5">
    <property type="entry name" value="METHYLATED-DNA--PROTEIN-CYSTEINE METHYLTRANSFERASE"/>
    <property type="match status" value="1"/>
</dbReference>
<dbReference type="Pfam" id="PF01035">
    <property type="entry name" value="DNA_binding_1"/>
    <property type="match status" value="1"/>
</dbReference>
<evidence type="ECO:0000259" key="10">
    <source>
        <dbReference type="Pfam" id="PF02870"/>
    </source>
</evidence>
<reference evidence="11 12" key="1">
    <citation type="submission" date="2018-02" db="EMBL/GenBank/DDBJ databases">
        <title>Jeotgalibacillus proteolyticum sp. nov. a protease producing bacterium isolated from ocean sediments of Laizhou Bay.</title>
        <authorList>
            <person name="Li Y."/>
        </authorList>
    </citation>
    <scope>NUCLEOTIDE SEQUENCE [LARGE SCALE GENOMIC DNA]</scope>
    <source>
        <strain evidence="11 12">22-7</strain>
    </source>
</reference>
<sequence>MTMGVYQGYYSSPLGMIEIKSTNEGVTSVQFVEDVSENFINTHIEECIQQLEEYFNRKRTSFSLNLCPSLTAFQQNVLHQLSVISYGKTQSYSQLAASIGQPASTRAVANAIGKNPIAIIIPCHRVIGKNKDLRGYAWGKWRKEKLIALEQIS</sequence>
<proteinExistence type="inferred from homology"/>
<dbReference type="InterPro" id="IPR001497">
    <property type="entry name" value="MethylDNA_cys_MeTrfase_AS"/>
</dbReference>
<keyword evidence="7" id="KW-0234">DNA repair</keyword>
<dbReference type="PROSITE" id="PS00374">
    <property type="entry name" value="MGMT"/>
    <property type="match status" value="1"/>
</dbReference>
<dbReference type="GO" id="GO:0006281">
    <property type="term" value="P:DNA repair"/>
    <property type="evidence" value="ECO:0007669"/>
    <property type="project" value="UniProtKB-KW"/>
</dbReference>
<dbReference type="InterPro" id="IPR014048">
    <property type="entry name" value="MethylDNA_cys_MeTrfase_DNA-bd"/>
</dbReference>
<evidence type="ECO:0000256" key="6">
    <source>
        <dbReference type="ARBA" id="ARBA00022763"/>
    </source>
</evidence>
<protein>
    <recommendedName>
        <fullName evidence="3">methylated-DNA--[protein]-cysteine S-methyltransferase</fullName>
        <ecNumber evidence="3">2.1.1.63</ecNumber>
    </recommendedName>
</protein>
<dbReference type="FunFam" id="1.10.10.10:FF:000214">
    <property type="entry name" value="Methylated-DNA--protein-cysteine methyltransferase"/>
    <property type="match status" value="1"/>
</dbReference>
<evidence type="ECO:0000256" key="1">
    <source>
        <dbReference type="ARBA" id="ARBA00001286"/>
    </source>
</evidence>
<dbReference type="CDD" id="cd06445">
    <property type="entry name" value="ATase"/>
    <property type="match status" value="1"/>
</dbReference>
<dbReference type="EC" id="2.1.1.63" evidence="3"/>
<dbReference type="SUPFAM" id="SSF53155">
    <property type="entry name" value="Methylated DNA-protein cysteine methyltransferase domain"/>
    <property type="match status" value="1"/>
</dbReference>
<name>A0A2S5G9D5_9BACL</name>
<dbReference type="GO" id="GO:0032259">
    <property type="term" value="P:methylation"/>
    <property type="evidence" value="ECO:0007669"/>
    <property type="project" value="UniProtKB-KW"/>
</dbReference>
<evidence type="ECO:0000259" key="9">
    <source>
        <dbReference type="Pfam" id="PF01035"/>
    </source>
</evidence>
<evidence type="ECO:0000256" key="5">
    <source>
        <dbReference type="ARBA" id="ARBA00022679"/>
    </source>
</evidence>
<comment type="caution">
    <text evidence="11">The sequence shown here is derived from an EMBL/GenBank/DDBJ whole genome shotgun (WGS) entry which is preliminary data.</text>
</comment>
<evidence type="ECO:0000256" key="2">
    <source>
        <dbReference type="ARBA" id="ARBA00008711"/>
    </source>
</evidence>
<evidence type="ECO:0000313" key="11">
    <source>
        <dbReference type="EMBL" id="PPA69612.1"/>
    </source>
</evidence>
<dbReference type="Pfam" id="PF02870">
    <property type="entry name" value="Methyltransf_1N"/>
    <property type="match status" value="1"/>
</dbReference>
<dbReference type="InterPro" id="IPR008332">
    <property type="entry name" value="MethylG_MeTrfase_N"/>
</dbReference>
<evidence type="ECO:0000256" key="4">
    <source>
        <dbReference type="ARBA" id="ARBA00022603"/>
    </source>
</evidence>
<organism evidence="11 12">
    <name type="scientific">Jeotgalibacillus proteolyticus</name>
    <dbReference type="NCBI Taxonomy" id="2082395"/>
    <lineage>
        <taxon>Bacteria</taxon>
        <taxon>Bacillati</taxon>
        <taxon>Bacillota</taxon>
        <taxon>Bacilli</taxon>
        <taxon>Bacillales</taxon>
        <taxon>Caryophanaceae</taxon>
        <taxon>Jeotgalibacillus</taxon>
    </lineage>
</organism>
<dbReference type="InterPro" id="IPR036217">
    <property type="entry name" value="MethylDNA_cys_MeTrfase_DNAb"/>
</dbReference>
<evidence type="ECO:0000256" key="8">
    <source>
        <dbReference type="ARBA" id="ARBA00049348"/>
    </source>
</evidence>
<dbReference type="InterPro" id="IPR036388">
    <property type="entry name" value="WH-like_DNA-bd_sf"/>
</dbReference>
<dbReference type="SUPFAM" id="SSF46767">
    <property type="entry name" value="Methylated DNA-protein cysteine methyltransferase, C-terminal domain"/>
    <property type="match status" value="1"/>
</dbReference>
<keyword evidence="4 11" id="KW-0489">Methyltransferase</keyword>
<comment type="similarity">
    <text evidence="2">Belongs to the MGMT family.</text>
</comment>
<keyword evidence="5 11" id="KW-0808">Transferase</keyword>
<dbReference type="Proteomes" id="UP000239047">
    <property type="component" value="Unassembled WGS sequence"/>
</dbReference>
<dbReference type="EMBL" id="PREZ01000005">
    <property type="protein sequence ID" value="PPA69612.1"/>
    <property type="molecule type" value="Genomic_DNA"/>
</dbReference>
<dbReference type="OrthoDB" id="9802228at2"/>
<dbReference type="PANTHER" id="PTHR10815">
    <property type="entry name" value="METHYLATED-DNA--PROTEIN-CYSTEINE METHYLTRANSFERASE"/>
    <property type="match status" value="1"/>
</dbReference>
<evidence type="ECO:0000256" key="3">
    <source>
        <dbReference type="ARBA" id="ARBA00011918"/>
    </source>
</evidence>
<keyword evidence="12" id="KW-1185">Reference proteome</keyword>
<dbReference type="NCBIfam" id="TIGR00589">
    <property type="entry name" value="ogt"/>
    <property type="match status" value="1"/>
</dbReference>
<dbReference type="InterPro" id="IPR036631">
    <property type="entry name" value="MGMT_N_sf"/>
</dbReference>
<keyword evidence="6" id="KW-0227">DNA damage</keyword>